<evidence type="ECO:0000313" key="2">
    <source>
        <dbReference type="EMBL" id="SFQ66136.1"/>
    </source>
</evidence>
<feature type="transmembrane region" description="Helical" evidence="1">
    <location>
        <begin position="42"/>
        <end position="62"/>
    </location>
</feature>
<protein>
    <submittedName>
        <fullName evidence="2">Uncharacterized protein</fullName>
    </submittedName>
</protein>
<evidence type="ECO:0000256" key="1">
    <source>
        <dbReference type="SAM" id="Phobius"/>
    </source>
</evidence>
<name>A0A1I6ABM3_9BACI</name>
<dbReference type="Proteomes" id="UP000198734">
    <property type="component" value="Unassembled WGS sequence"/>
</dbReference>
<keyword evidence="1" id="KW-0472">Membrane</keyword>
<keyword evidence="1" id="KW-0812">Transmembrane</keyword>
<proteinExistence type="predicted"/>
<dbReference type="OrthoDB" id="2961259at2"/>
<dbReference type="RefSeq" id="WP_093537915.1">
    <property type="nucleotide sequence ID" value="NZ_FOXU01000007.1"/>
</dbReference>
<reference evidence="3" key="1">
    <citation type="submission" date="2016-10" db="EMBL/GenBank/DDBJ databases">
        <authorList>
            <person name="Varghese N."/>
            <person name="Submissions S."/>
        </authorList>
    </citation>
    <scope>NUCLEOTIDE SEQUENCE [LARGE SCALE GENOMIC DNA]</scope>
    <source>
        <strain evidence="3">DSM 11706</strain>
    </source>
</reference>
<dbReference type="AlphaFoldDB" id="A0A1I6ABM3"/>
<feature type="transmembrane region" description="Helical" evidence="1">
    <location>
        <begin position="12"/>
        <end position="30"/>
    </location>
</feature>
<keyword evidence="1" id="KW-1133">Transmembrane helix</keyword>
<dbReference type="EMBL" id="FOXU01000007">
    <property type="protein sequence ID" value="SFQ66136.1"/>
    <property type="molecule type" value="Genomic_DNA"/>
</dbReference>
<sequence>MKHIYEKSAQYTKFASISLVGIYIVLLIVFKDVMWQDFETHFAVGFTLLVLYSSSFLFQHAAEKLPEEKKVDSNYYSASFPIQELNFQRDVSLIPQTYLVSSTGERLYKISPTEEQPFRRKLSTLNIFKMGMFFPITYRIITMDEKVVSTFTIHNKLKFMKIKVLDHNRLHATTIVMPLMSLKNRAIIFDANNEKLLQMEAKSVYGDIDVHDLGGQRLATYRFGIFPYATHPAFEIQAMNVHVSLAHNLTHTEKLTFTALFYYWTANQ</sequence>
<dbReference type="STRING" id="126156.SAMN05421670_3254"/>
<accession>A0A1I6ABM3</accession>
<organism evidence="2 3">
    <name type="scientific">Psychrobacillus psychrotolerans</name>
    <dbReference type="NCBI Taxonomy" id="126156"/>
    <lineage>
        <taxon>Bacteria</taxon>
        <taxon>Bacillati</taxon>
        <taxon>Bacillota</taxon>
        <taxon>Bacilli</taxon>
        <taxon>Bacillales</taxon>
        <taxon>Bacillaceae</taxon>
        <taxon>Psychrobacillus</taxon>
    </lineage>
</organism>
<keyword evidence="3" id="KW-1185">Reference proteome</keyword>
<evidence type="ECO:0000313" key="3">
    <source>
        <dbReference type="Proteomes" id="UP000198734"/>
    </source>
</evidence>
<gene>
    <name evidence="2" type="ORF">SAMN05421670_3254</name>
</gene>